<dbReference type="InterPro" id="IPR023171">
    <property type="entry name" value="Na/H_antiporter_dom_sf"/>
</dbReference>
<evidence type="ECO:0000256" key="5">
    <source>
        <dbReference type="ARBA" id="ARBA00023136"/>
    </source>
</evidence>
<comment type="subcellular location">
    <subcellularLocation>
        <location evidence="1">Cell inner membrane</location>
        <topology evidence="1">Multi-pass membrane protein</topology>
    </subcellularLocation>
    <subcellularLocation>
        <location evidence="6">Cell membrane</location>
        <topology evidence="6">Multi-pass membrane protein</topology>
    </subcellularLocation>
</comment>
<dbReference type="Proteomes" id="UP000238801">
    <property type="component" value="Unassembled WGS sequence"/>
</dbReference>
<feature type="transmembrane region" description="Helical" evidence="6">
    <location>
        <begin position="473"/>
        <end position="496"/>
    </location>
</feature>
<keyword evidence="5 6" id="KW-0472">Membrane</keyword>
<evidence type="ECO:0000256" key="3">
    <source>
        <dbReference type="ARBA" id="ARBA00022692"/>
    </source>
</evidence>
<dbReference type="GO" id="GO:0015385">
    <property type="term" value="F:sodium:proton antiporter activity"/>
    <property type="evidence" value="ECO:0007669"/>
    <property type="project" value="UniProtKB-UniRule"/>
</dbReference>
<feature type="transmembrane region" description="Helical" evidence="6">
    <location>
        <begin position="538"/>
        <end position="564"/>
    </location>
</feature>
<dbReference type="EMBL" id="PVTT01000001">
    <property type="protein sequence ID" value="PRY95757.1"/>
    <property type="molecule type" value="Genomic_DNA"/>
</dbReference>
<evidence type="ECO:0000256" key="4">
    <source>
        <dbReference type="ARBA" id="ARBA00022989"/>
    </source>
</evidence>
<dbReference type="InterPro" id="IPR036249">
    <property type="entry name" value="Thioredoxin-like_sf"/>
</dbReference>
<dbReference type="GO" id="GO:0005886">
    <property type="term" value="C:plasma membrane"/>
    <property type="evidence" value="ECO:0007669"/>
    <property type="project" value="UniProtKB-SubCell"/>
</dbReference>
<keyword evidence="6" id="KW-0915">Sodium</keyword>
<keyword evidence="6" id="KW-0406">Ion transport</keyword>
<dbReference type="PANTHER" id="PTHR30341">
    <property type="entry name" value="SODIUM ION/PROTON ANTIPORTER NHAA-RELATED"/>
    <property type="match status" value="1"/>
</dbReference>
<feature type="transmembrane region" description="Helical" evidence="6">
    <location>
        <begin position="270"/>
        <end position="291"/>
    </location>
</feature>
<name>A0A2T0XA19_9RHOB</name>
<feature type="transmembrane region" description="Helical" evidence="6">
    <location>
        <begin position="502"/>
        <end position="526"/>
    </location>
</feature>
<reference evidence="7 8" key="1">
    <citation type="submission" date="2018-03" db="EMBL/GenBank/DDBJ databases">
        <title>Genomic Encyclopedia of Archaeal and Bacterial Type Strains, Phase II (KMG-II): from individual species to whole genera.</title>
        <authorList>
            <person name="Goeker M."/>
        </authorList>
    </citation>
    <scope>NUCLEOTIDE SEQUENCE [LARGE SCALE GENOMIC DNA]</scope>
    <source>
        <strain evidence="7 8">DSM 29318</strain>
    </source>
</reference>
<evidence type="ECO:0000256" key="6">
    <source>
        <dbReference type="HAMAP-Rule" id="MF_01844"/>
    </source>
</evidence>
<dbReference type="NCBIfam" id="TIGR00773">
    <property type="entry name" value="NhaA"/>
    <property type="match status" value="1"/>
</dbReference>
<dbReference type="GO" id="GO:0006885">
    <property type="term" value="P:regulation of pH"/>
    <property type="evidence" value="ECO:0007669"/>
    <property type="project" value="UniProtKB-UniRule"/>
</dbReference>
<organism evidence="7 8">
    <name type="scientific">Hasllibacter halocynthiae</name>
    <dbReference type="NCBI Taxonomy" id="595589"/>
    <lineage>
        <taxon>Bacteria</taxon>
        <taxon>Pseudomonadati</taxon>
        <taxon>Pseudomonadota</taxon>
        <taxon>Alphaproteobacteria</taxon>
        <taxon>Rhodobacterales</taxon>
        <taxon>Roseobacteraceae</taxon>
        <taxon>Hasllibacter</taxon>
    </lineage>
</organism>
<sequence>MTLSAAKALPPEVVVGNSPGRELIWYDTYDAAVPPSVRTILRSAVEAVDDRTSGTVVIRPAPPEDEVDAQRRAAAVLAAEAQGQGLRMHLAVSDRPGPFGPADAERLAGEIGLDPGRLSADMGSDAVLSHLEENRQVRAEIDRAPGPALLIDGRLYTGALDEAALVEAIERPLGLRIRQRGAEFFQWAAAGGLVLVLATVAALAVVNLGLHAPYEHLRDSVLSLGWNDARFALTLEEWVNDGLMTIFFLIVGIEIKREVVAGELSDPSRAALPIVAALGGMAVPAAIFALINLGEPSAAGWGIPMATDIAFTLGLLALLGDRVPPSLKVFVSALAIADDLGAILVIAAFYSEGIAWGPLGVAAGIVVFMAGLSWGRVYALWPYLTLGILLWAAIHAGGLHATLAGVLTALAIPSRRPAAVHGVAAQTAALMRREAEAAEPGEGFAHHTVERLGEILGRLREPGERLKHGLENWTNFGILPLFAFFNTGLLLTGGAFDPLAPVSLGIILGLVIGKPVGICLAVWLALRTGVATKARDVGWRHFVGAGCLCGIGFTMSIFIAGAAFEGPILEGAKLSVLVASVLSAAIGMTILRLTRPI</sequence>
<feature type="transmembrane region" description="Helical" evidence="6">
    <location>
        <begin position="298"/>
        <end position="318"/>
    </location>
</feature>
<dbReference type="HAMAP" id="MF_01844">
    <property type="entry name" value="NhaA"/>
    <property type="match status" value="1"/>
</dbReference>
<dbReference type="OrthoDB" id="9808135at2"/>
<feature type="transmembrane region" description="Helical" evidence="6">
    <location>
        <begin position="576"/>
        <end position="594"/>
    </location>
</feature>
<keyword evidence="4 6" id="KW-1133">Transmembrane helix</keyword>
<keyword evidence="2 6" id="KW-1003">Cell membrane</keyword>
<gene>
    <name evidence="6" type="primary">nhaA</name>
    <name evidence="7" type="ORF">BCF33_1385</name>
</gene>
<comment type="function">
    <text evidence="6">Na(+)/H(+) antiporter that extrudes sodium in exchange for external protons.</text>
</comment>
<feature type="transmembrane region" description="Helical" evidence="6">
    <location>
        <begin position="357"/>
        <end position="376"/>
    </location>
</feature>
<feature type="transmembrane region" description="Helical" evidence="6">
    <location>
        <begin position="330"/>
        <end position="350"/>
    </location>
</feature>
<dbReference type="AlphaFoldDB" id="A0A2T0XA19"/>
<protein>
    <recommendedName>
        <fullName evidence="6">Na(+)/H(+) antiporter NhaA</fullName>
    </recommendedName>
    <alternativeName>
        <fullName evidence="6">Sodium/proton antiporter NhaA</fullName>
    </alternativeName>
</protein>
<dbReference type="Gene3D" id="1.20.1530.10">
    <property type="entry name" value="Na+/H+ antiporter like domain"/>
    <property type="match status" value="1"/>
</dbReference>
<evidence type="ECO:0000313" key="7">
    <source>
        <dbReference type="EMBL" id="PRY95757.1"/>
    </source>
</evidence>
<proteinExistence type="inferred from homology"/>
<comment type="catalytic activity">
    <reaction evidence="6">
        <text>Na(+)(in) + 2 H(+)(out) = Na(+)(out) + 2 H(+)(in)</text>
        <dbReference type="Rhea" id="RHEA:29251"/>
        <dbReference type="ChEBI" id="CHEBI:15378"/>
        <dbReference type="ChEBI" id="CHEBI:29101"/>
    </reaction>
</comment>
<dbReference type="Pfam" id="PF06965">
    <property type="entry name" value="Na_H_antiport_1"/>
    <property type="match status" value="1"/>
</dbReference>
<dbReference type="PANTHER" id="PTHR30341:SF0">
    <property type="entry name" value="NA(+)_H(+) ANTIPORTER NHAA"/>
    <property type="match status" value="1"/>
</dbReference>
<keyword evidence="8" id="KW-1185">Reference proteome</keyword>
<dbReference type="Gene3D" id="3.40.30.10">
    <property type="entry name" value="Glutaredoxin"/>
    <property type="match status" value="1"/>
</dbReference>
<comment type="similarity">
    <text evidence="6">Belongs to the NhaA Na(+)/H(+) (TC 2.A.33) antiporter family.</text>
</comment>
<accession>A0A2T0XA19</accession>
<comment type="caution">
    <text evidence="7">The sequence shown here is derived from an EMBL/GenBank/DDBJ whole genome shotgun (WGS) entry which is preliminary data.</text>
</comment>
<feature type="transmembrane region" description="Helical" evidence="6">
    <location>
        <begin position="388"/>
        <end position="412"/>
    </location>
</feature>
<keyword evidence="6" id="KW-0813">Transport</keyword>
<keyword evidence="3 6" id="KW-0812">Transmembrane</keyword>
<dbReference type="SUPFAM" id="SSF52833">
    <property type="entry name" value="Thioredoxin-like"/>
    <property type="match status" value="1"/>
</dbReference>
<keyword evidence="6" id="KW-0050">Antiport</keyword>
<dbReference type="RefSeq" id="WP_106160101.1">
    <property type="nucleotide sequence ID" value="NZ_PVTT01000001.1"/>
</dbReference>
<dbReference type="InterPro" id="IPR004670">
    <property type="entry name" value="NhaA"/>
</dbReference>
<keyword evidence="6" id="KW-0739">Sodium transport</keyword>
<evidence type="ECO:0000256" key="2">
    <source>
        <dbReference type="ARBA" id="ARBA00022475"/>
    </source>
</evidence>
<evidence type="ECO:0000256" key="1">
    <source>
        <dbReference type="ARBA" id="ARBA00004429"/>
    </source>
</evidence>
<feature type="transmembrane region" description="Helical" evidence="6">
    <location>
        <begin position="184"/>
        <end position="210"/>
    </location>
</feature>
<evidence type="ECO:0000313" key="8">
    <source>
        <dbReference type="Proteomes" id="UP000238801"/>
    </source>
</evidence>